<keyword evidence="1" id="KW-1133">Transmembrane helix</keyword>
<gene>
    <name evidence="2" type="ORF">KOI35_10255</name>
</gene>
<feature type="transmembrane region" description="Helical" evidence="1">
    <location>
        <begin position="41"/>
        <end position="63"/>
    </location>
</feature>
<sequence length="189" mass="19210">MSSVAREVKKVSTGAIIGGILLALLGALGLAYTWIATITSVALFGWLMVGAGVVATIAAIVSVRRDNRPSFGVVLLTGPLTIVGGVVILSNLGASIAGITLAVAVVLIGIGIMRIVTPMVLNGGRSVWSIISGVCSIVLGVMAMFQWPESSLYLIGTLVSVNVLIDGINLLTVGSLGHRTSGAIAAFAR</sequence>
<reference evidence="2 3" key="1">
    <citation type="submission" date="2021-06" db="EMBL/GenBank/DDBJ databases">
        <title>Actinoplanes lichenicola sp. nov., and Actinoplanes ovalisporus sp. nov., isolated from lichen in Thailand.</title>
        <authorList>
            <person name="Saeng-In P."/>
            <person name="Kanchanasin P."/>
            <person name="Yuki M."/>
            <person name="Kudo T."/>
            <person name="Ohkuma M."/>
            <person name="Phongsopitanun W."/>
            <person name="Tanasupawat S."/>
        </authorList>
    </citation>
    <scope>NUCLEOTIDE SEQUENCE [LARGE SCALE GENOMIC DNA]</scope>
    <source>
        <strain evidence="2 3">NBRC 110975</strain>
    </source>
</reference>
<name>A0ABS5YPE5_9ACTN</name>
<dbReference type="PANTHER" id="PTHR34989:SF1">
    <property type="entry name" value="PROTEIN HDED"/>
    <property type="match status" value="1"/>
</dbReference>
<feature type="transmembrane region" description="Helical" evidence="1">
    <location>
        <begin position="96"/>
        <end position="115"/>
    </location>
</feature>
<accession>A0ABS5YPE5</accession>
<dbReference type="EMBL" id="JAHKKG010000003">
    <property type="protein sequence ID" value="MBU2663870.1"/>
    <property type="molecule type" value="Genomic_DNA"/>
</dbReference>
<dbReference type="PANTHER" id="PTHR34989">
    <property type="entry name" value="PROTEIN HDED"/>
    <property type="match status" value="1"/>
</dbReference>
<proteinExistence type="predicted"/>
<evidence type="ECO:0000313" key="3">
    <source>
        <dbReference type="Proteomes" id="UP001519654"/>
    </source>
</evidence>
<dbReference type="InterPro" id="IPR052712">
    <property type="entry name" value="Acid_resist_chaperone_HdeD"/>
</dbReference>
<dbReference type="Pfam" id="PF03729">
    <property type="entry name" value="DUF308"/>
    <property type="match status" value="2"/>
</dbReference>
<dbReference type="InterPro" id="IPR005325">
    <property type="entry name" value="DUF308_memb"/>
</dbReference>
<evidence type="ECO:0000256" key="1">
    <source>
        <dbReference type="SAM" id="Phobius"/>
    </source>
</evidence>
<feature type="transmembrane region" description="Helical" evidence="1">
    <location>
        <begin position="151"/>
        <end position="171"/>
    </location>
</feature>
<keyword evidence="1" id="KW-0472">Membrane</keyword>
<keyword evidence="1" id="KW-0812">Transmembrane</keyword>
<dbReference type="Proteomes" id="UP001519654">
    <property type="component" value="Unassembled WGS sequence"/>
</dbReference>
<evidence type="ECO:0000313" key="2">
    <source>
        <dbReference type="EMBL" id="MBU2663870.1"/>
    </source>
</evidence>
<feature type="transmembrane region" description="Helical" evidence="1">
    <location>
        <begin position="70"/>
        <end position="90"/>
    </location>
</feature>
<organism evidence="2 3">
    <name type="scientific">Paractinoplanes bogorensis</name>
    <dbReference type="NCBI Taxonomy" id="1610840"/>
    <lineage>
        <taxon>Bacteria</taxon>
        <taxon>Bacillati</taxon>
        <taxon>Actinomycetota</taxon>
        <taxon>Actinomycetes</taxon>
        <taxon>Micromonosporales</taxon>
        <taxon>Micromonosporaceae</taxon>
        <taxon>Paractinoplanes</taxon>
    </lineage>
</organism>
<keyword evidence="3" id="KW-1185">Reference proteome</keyword>
<feature type="transmembrane region" description="Helical" evidence="1">
    <location>
        <begin position="12"/>
        <end position="35"/>
    </location>
</feature>
<dbReference type="RefSeq" id="WP_215785918.1">
    <property type="nucleotide sequence ID" value="NZ_JAHKKG010000003.1"/>
</dbReference>
<comment type="caution">
    <text evidence="2">The sequence shown here is derived from an EMBL/GenBank/DDBJ whole genome shotgun (WGS) entry which is preliminary data.</text>
</comment>
<protein>
    <submittedName>
        <fullName evidence="2">DUF308 domain-containing protein</fullName>
    </submittedName>
</protein>
<feature type="transmembrane region" description="Helical" evidence="1">
    <location>
        <begin position="127"/>
        <end position="145"/>
    </location>
</feature>